<dbReference type="SUPFAM" id="SSF54211">
    <property type="entry name" value="Ribosomal protein S5 domain 2-like"/>
    <property type="match status" value="1"/>
</dbReference>
<evidence type="ECO:0000256" key="4">
    <source>
        <dbReference type="SAM" id="MobiDB-lite"/>
    </source>
</evidence>
<gene>
    <name evidence="6" type="ORF">caldi_25750</name>
</gene>
<feature type="compositionally biased region" description="Gly residues" evidence="4">
    <location>
        <begin position="901"/>
        <end position="914"/>
    </location>
</feature>
<dbReference type="Pfam" id="PF13654">
    <property type="entry name" value="AAA_32"/>
    <property type="match status" value="1"/>
</dbReference>
<keyword evidence="1 2" id="KW-0645">Protease</keyword>
<comment type="catalytic activity">
    <reaction evidence="2">
        <text>Hydrolysis of proteins in presence of ATP.</text>
        <dbReference type="EC" id="3.4.21.53"/>
    </reaction>
</comment>
<feature type="domain" description="Lon proteolytic" evidence="5">
    <location>
        <begin position="656"/>
        <end position="851"/>
    </location>
</feature>
<dbReference type="GO" id="GO:0004176">
    <property type="term" value="F:ATP-dependent peptidase activity"/>
    <property type="evidence" value="ECO:0007669"/>
    <property type="project" value="UniProtKB-UniRule"/>
</dbReference>
<dbReference type="Proteomes" id="UP001163687">
    <property type="component" value="Chromosome"/>
</dbReference>
<dbReference type="Pfam" id="PF05362">
    <property type="entry name" value="Lon_C"/>
    <property type="match status" value="1"/>
</dbReference>
<dbReference type="PANTHER" id="PTHR10046">
    <property type="entry name" value="ATP DEPENDENT LON PROTEASE FAMILY MEMBER"/>
    <property type="match status" value="1"/>
</dbReference>
<feature type="active site" evidence="2">
    <location>
        <position position="789"/>
    </location>
</feature>
<dbReference type="Gene3D" id="3.40.50.300">
    <property type="entry name" value="P-loop containing nucleotide triphosphate hydrolases"/>
    <property type="match status" value="2"/>
</dbReference>
<accession>A0AA35CLF4</accession>
<feature type="region of interest" description="Disordered" evidence="4">
    <location>
        <begin position="888"/>
        <end position="914"/>
    </location>
</feature>
<comment type="similarity">
    <text evidence="2">Belongs to the peptidase S16 family.</text>
</comment>
<dbReference type="InterPro" id="IPR027417">
    <property type="entry name" value="P-loop_NTPase"/>
</dbReference>
<evidence type="ECO:0000313" key="6">
    <source>
        <dbReference type="EMBL" id="BDG61485.1"/>
    </source>
</evidence>
<evidence type="ECO:0000256" key="1">
    <source>
        <dbReference type="ARBA" id="ARBA00022670"/>
    </source>
</evidence>
<dbReference type="GO" id="GO:0004252">
    <property type="term" value="F:serine-type endopeptidase activity"/>
    <property type="evidence" value="ECO:0007669"/>
    <property type="project" value="UniProtKB-UniRule"/>
</dbReference>
<evidence type="ECO:0000259" key="5">
    <source>
        <dbReference type="PROSITE" id="PS51786"/>
    </source>
</evidence>
<organism evidence="6 7">
    <name type="scientific">Caldinitratiruptor microaerophilus</name>
    <dbReference type="NCBI Taxonomy" id="671077"/>
    <lineage>
        <taxon>Bacteria</taxon>
        <taxon>Bacillati</taxon>
        <taxon>Bacillota</taxon>
        <taxon>Clostridia</taxon>
        <taxon>Eubacteriales</taxon>
        <taxon>Symbiobacteriaceae</taxon>
        <taxon>Caldinitratiruptor</taxon>
    </lineage>
</organism>
<evidence type="ECO:0000313" key="7">
    <source>
        <dbReference type="Proteomes" id="UP001163687"/>
    </source>
</evidence>
<dbReference type="Pfam" id="PF20437">
    <property type="entry name" value="LonC_helical"/>
    <property type="match status" value="1"/>
</dbReference>
<evidence type="ECO:0000256" key="2">
    <source>
        <dbReference type="PROSITE-ProRule" id="PRU01122"/>
    </source>
</evidence>
<dbReference type="Gene3D" id="3.30.230.10">
    <property type="match status" value="1"/>
</dbReference>
<dbReference type="GO" id="GO:0030163">
    <property type="term" value="P:protein catabolic process"/>
    <property type="evidence" value="ECO:0007669"/>
    <property type="project" value="InterPro"/>
</dbReference>
<keyword evidence="3" id="KW-0175">Coiled coil</keyword>
<dbReference type="GO" id="GO:0006508">
    <property type="term" value="P:proteolysis"/>
    <property type="evidence" value="ECO:0007669"/>
    <property type="project" value="UniProtKB-KW"/>
</dbReference>
<protein>
    <recommendedName>
        <fullName evidence="2">endopeptidase La</fullName>
        <ecNumber evidence="2">3.4.21.53</ecNumber>
    </recommendedName>
</protein>
<proteinExistence type="inferred from homology"/>
<dbReference type="PROSITE" id="PS51786">
    <property type="entry name" value="LON_PROTEOLYTIC"/>
    <property type="match status" value="1"/>
</dbReference>
<dbReference type="InterPro" id="IPR020568">
    <property type="entry name" value="Ribosomal_Su5_D2-typ_SF"/>
</dbReference>
<dbReference type="GO" id="GO:0005524">
    <property type="term" value="F:ATP binding"/>
    <property type="evidence" value="ECO:0007669"/>
    <property type="project" value="InterPro"/>
</dbReference>
<name>A0AA35CLF4_9FIRM</name>
<dbReference type="PRINTS" id="PR00830">
    <property type="entry name" value="ENDOLAPTASE"/>
</dbReference>
<dbReference type="AlphaFoldDB" id="A0AA35CLF4"/>
<dbReference type="InterPro" id="IPR014721">
    <property type="entry name" value="Ribsml_uS5_D2-typ_fold_subgr"/>
</dbReference>
<dbReference type="EMBL" id="AP025628">
    <property type="protein sequence ID" value="BDG61485.1"/>
    <property type="molecule type" value="Genomic_DNA"/>
</dbReference>
<dbReference type="Gene3D" id="1.10.8.60">
    <property type="match status" value="1"/>
</dbReference>
<dbReference type="InterPro" id="IPR041699">
    <property type="entry name" value="AAA_32"/>
</dbReference>
<evidence type="ECO:0000256" key="3">
    <source>
        <dbReference type="SAM" id="Coils"/>
    </source>
</evidence>
<keyword evidence="7" id="KW-1185">Reference proteome</keyword>
<dbReference type="InterPro" id="IPR008269">
    <property type="entry name" value="Lon_proteolytic"/>
</dbReference>
<dbReference type="InterPro" id="IPR027065">
    <property type="entry name" value="Lon_Prtase"/>
</dbReference>
<dbReference type="KEGG" id="cmic:caldi_25750"/>
<reference evidence="6" key="1">
    <citation type="submission" date="2022-03" db="EMBL/GenBank/DDBJ databases">
        <title>Complete genome sequence of Caldinitratiruptor microaerophilus.</title>
        <authorList>
            <person name="Mukaiyama R."/>
            <person name="Nishiyama T."/>
            <person name="Ueda K."/>
        </authorList>
    </citation>
    <scope>NUCLEOTIDE SEQUENCE</scope>
    <source>
        <strain evidence="6">JCM 16183</strain>
    </source>
</reference>
<dbReference type="Pfam" id="PF20436">
    <property type="entry name" value="LonB_AAA-LID"/>
    <property type="match status" value="1"/>
</dbReference>
<keyword evidence="2" id="KW-0720">Serine protease</keyword>
<keyword evidence="2" id="KW-0378">Hydrolase</keyword>
<dbReference type="SUPFAM" id="SSF52540">
    <property type="entry name" value="P-loop containing nucleoside triphosphate hydrolases"/>
    <property type="match status" value="2"/>
</dbReference>
<feature type="active site" evidence="2">
    <location>
        <position position="746"/>
    </location>
</feature>
<dbReference type="InterPro" id="IPR046843">
    <property type="entry name" value="LonB_AAA-LID"/>
</dbReference>
<dbReference type="EC" id="3.4.21.53" evidence="2"/>
<feature type="coiled-coil region" evidence="3">
    <location>
        <begin position="291"/>
        <end position="318"/>
    </location>
</feature>
<dbReference type="InterPro" id="IPR046844">
    <property type="entry name" value="Lon-like_helical"/>
</dbReference>
<sequence length="914" mass="99784">MSCEWNVAPAPLAVRGFVCGAGLRGGRGPLGASWRRKVPAAWIRAPHNVQLTTHNEQLSTVKYEVRPVTRPERREAAGVSPAVPGGRHDVRERLALAPEDLRRTWDPAELGFATTAELPELTGLVGQARAVKALEFGLAIKMPGYNIYVAGPPGTGKTSYTRSLVARRAEAEPPADDWVYVCNFDQPDQPQALRLPPGVGPQLARDVDEMLHDAVVAAGRALESKEHAEQREELVRRARAQMAEVVARLEATAQEQGFLITQTEQGYMPVPVLRGQALTEQEFNTLDPERRREIARRAEQMREAIAEASRQMWELEKSVQESLRTLDAAVARAAVHPVMERIKARYTGLPEVVAWLERVQEELIGGMRLGQNPGAPLPPQATEELRPGQRPDPFARFRVNVFVTRDGEKGAPVVVETNPTYTNLFGKVEYTGTGTQFQTSVTRIKAGALHRANGGYLILQAADLLQSPFAWDALKRALASREVRIEPAGQELRLVPLETLRPQPIPLNVKVILIGSAHLFHLLYAVDEGFRKLFKLKAEFDTVMPVVPETVRGYASFIAQVCRRDGLRHLDAGAVARVMEHSHRLAEDREKFSARFNELVELIYEADAWAAADGSPVVRAVHVDRAIAEKAERSALPAERTRELIERGILLVDVDGAVVGQVNGLTVMRIGDYSFGAPSRITARVYMGEKGILHIEREIQMSGQIHDKGVLTLSGYLGERFAQRRPLALSASIAFEQTYVPVDGDSASSTELYALLSALSGLPVDQGIAVTGSVNQRGQVQPIGGVNEKIEGFFQVCKVKGLTGRQGVMIPRQNLANLMLSPEVVDAVRAGQFHIWAVSTVEEGIELLTGVPAGEPLPDGGFTPGSVFDRVDRRLQELAERLAAWANPGSRVEGRRANGPAGAGSAGERAGGPA</sequence>